<reference evidence="1 2" key="1">
    <citation type="submission" date="2019-03" db="EMBL/GenBank/DDBJ databases">
        <title>Paraburkholderia sp. 4M-K11, isolated from subtropical forest soil.</title>
        <authorList>
            <person name="Gao Z.-H."/>
            <person name="Qiu L.-H."/>
        </authorList>
    </citation>
    <scope>NUCLEOTIDE SEQUENCE [LARGE SCALE GENOMIC DNA]</scope>
    <source>
        <strain evidence="1 2">4M-K11</strain>
    </source>
</reference>
<dbReference type="PANTHER" id="PTHR35370">
    <property type="entry name" value="CYTOPLASMIC PROTEIN-RELATED-RELATED"/>
    <property type="match status" value="1"/>
</dbReference>
<dbReference type="EMBL" id="SMRP01000005">
    <property type="protein sequence ID" value="TDG23803.1"/>
    <property type="molecule type" value="Genomic_DNA"/>
</dbReference>
<proteinExistence type="predicted"/>
<name>A0A4R5MAS6_9BURK</name>
<sequence length="625" mass="69048">MTHTRLLDYYNRELAYLRELGSEFASAFPGAAAQLGMRDTQTADPFVERLLEGFAFLAARIHLKMDAEFPRFSERLLDVVYPHYLSPTPSMAIVALQPNLLAGSMHSGYTLPAGSALKAQLAEGEQTACEFRTAHEVTLWPLEVVDVKLRADASALPLSRWPLGGRQVGGALHITLRAHGVTDIRELPIGKLTFFASAQDAIAHPLIERVLAHSVGVCCHSEDDGAQRAVWLGTDAIRHEGFDAGQAMLPSRQSAFEGYRLLQEYFAFPERLAFFSLNKLDQALPGLRGRMFTLTVLLDRSAPELERAVDARSLALHCTPVVNLFERRTDHIAISPARHEHHLVVDRMQPTDFEIFSIRKITGQSQAGTANVDFFPFYGGPDNASMQRGRYFSVRREPRPIAPNAARSATRATYPGSEVYVSLVDQHDAPWPEALRHISADALCTNRHLPLSIPLHNATDFTLRASCPVDTIKVLRGPTSPRGALAEGQLTWRLISHLGLDYLGLVDAGQSDGSQTLRELLRLYADGARSNLLAQIDGVRSVRITPAYRRLPHPGPVMVGRGVSISLLLDELAFAGGSTYLFEAVLEQFLARHVSINSFSELAVSTLQRGKIRRWPSRIGRRPAV</sequence>
<comment type="caution">
    <text evidence="1">The sequence shown here is derived from an EMBL/GenBank/DDBJ whole genome shotgun (WGS) entry which is preliminary data.</text>
</comment>
<dbReference type="PIRSF" id="PIRSF028304">
    <property type="entry name" value="UCP028304"/>
    <property type="match status" value="1"/>
</dbReference>
<dbReference type="RefSeq" id="WP_133195394.1">
    <property type="nucleotide sequence ID" value="NZ_JBHUCW010000006.1"/>
</dbReference>
<dbReference type="PANTHER" id="PTHR35370:SF1">
    <property type="entry name" value="TYPE VI SECRETION SYSTEM COMPONENT TSSF1"/>
    <property type="match status" value="1"/>
</dbReference>
<organism evidence="1 2">
    <name type="scientific">Paraburkholderia silviterrae</name>
    <dbReference type="NCBI Taxonomy" id="2528715"/>
    <lineage>
        <taxon>Bacteria</taxon>
        <taxon>Pseudomonadati</taxon>
        <taxon>Pseudomonadota</taxon>
        <taxon>Betaproteobacteria</taxon>
        <taxon>Burkholderiales</taxon>
        <taxon>Burkholderiaceae</taxon>
        <taxon>Paraburkholderia</taxon>
    </lineage>
</organism>
<dbReference type="Pfam" id="PF05947">
    <property type="entry name" value="T6SS_TssF"/>
    <property type="match status" value="1"/>
</dbReference>
<evidence type="ECO:0000313" key="2">
    <source>
        <dbReference type="Proteomes" id="UP000295722"/>
    </source>
</evidence>
<dbReference type="InterPro" id="IPR010272">
    <property type="entry name" value="T6SS_TssF"/>
</dbReference>
<protein>
    <submittedName>
        <fullName evidence="1">Type VI secretion system baseplate subunit TssF</fullName>
    </submittedName>
</protein>
<dbReference type="Proteomes" id="UP000295722">
    <property type="component" value="Unassembled WGS sequence"/>
</dbReference>
<accession>A0A4R5MAS6</accession>
<keyword evidence="2" id="KW-1185">Reference proteome</keyword>
<dbReference type="OrthoDB" id="9763676at2"/>
<dbReference type="AlphaFoldDB" id="A0A4R5MAS6"/>
<gene>
    <name evidence="1" type="primary">tssF</name>
    <name evidence="1" type="ORF">EYW47_13890</name>
</gene>
<dbReference type="NCBIfam" id="TIGR03359">
    <property type="entry name" value="VI_chp_6"/>
    <property type="match status" value="1"/>
</dbReference>
<evidence type="ECO:0000313" key="1">
    <source>
        <dbReference type="EMBL" id="TDG23803.1"/>
    </source>
</evidence>